<accession>D8RFZ7</accession>
<dbReference type="EMBL" id="GL377578">
    <property type="protein sequence ID" value="EFJ29209.1"/>
    <property type="molecule type" value="Genomic_DNA"/>
</dbReference>
<dbReference type="Gramene" id="EFJ29209">
    <property type="protein sequence ID" value="EFJ29209"/>
    <property type="gene ID" value="SELMODRAFT_410825"/>
</dbReference>
<name>D8RFZ7_SELML</name>
<evidence type="ECO:0000313" key="2">
    <source>
        <dbReference type="Proteomes" id="UP000001514"/>
    </source>
</evidence>
<sequence>MWRKWSALSSLWGFITCKGERLRVRLNRSIGGSTSTEISVWERLLASKTWGVAASLQAKITSLNFQAFISRGSAKDLYLRCMYLLPICLGIGDKDLASVLMECWGEHSLDTVHVYSQTKYYRFLCITRLMVENLLVHTILEGLEVRHIKRMNKFNARDSKDVDSVGEVVALEKFKCSSFKLHFEASAFTTALEQHHLKDRKKAKKKVKASTDKPASIATVKMSADSVLEPKTVPESERNSKIIGEMWSLPFGQRLWRDEDLLGAYSVDRFIVLNDASKHDTDRYSLTPSVWGGEETCDEFSFKTEHIRVVPPARESAACSLLGTSQGTSSSDLLRSSALDLYWHRQSLLLNGNSSLGISTSLFPDSLDDFAQQTPGVLLSPNDIQMVEVDRQ</sequence>
<keyword evidence="2" id="KW-1185">Reference proteome</keyword>
<dbReference type="KEGG" id="smo:SELMODRAFT_410825"/>
<dbReference type="Proteomes" id="UP000001514">
    <property type="component" value="Unassembled WGS sequence"/>
</dbReference>
<proteinExistence type="predicted"/>
<organism evidence="2">
    <name type="scientific">Selaginella moellendorffii</name>
    <name type="common">Spikemoss</name>
    <dbReference type="NCBI Taxonomy" id="88036"/>
    <lineage>
        <taxon>Eukaryota</taxon>
        <taxon>Viridiplantae</taxon>
        <taxon>Streptophyta</taxon>
        <taxon>Embryophyta</taxon>
        <taxon>Tracheophyta</taxon>
        <taxon>Lycopodiopsida</taxon>
        <taxon>Selaginellales</taxon>
        <taxon>Selaginellaceae</taxon>
        <taxon>Selaginella</taxon>
    </lineage>
</organism>
<dbReference type="HOGENOM" id="CLU_704758_0_0_1"/>
<dbReference type="AlphaFoldDB" id="D8RFZ7"/>
<dbReference type="InParanoid" id="D8RFZ7"/>
<evidence type="ECO:0000313" key="1">
    <source>
        <dbReference type="EMBL" id="EFJ29209.1"/>
    </source>
</evidence>
<reference evidence="1 2" key="1">
    <citation type="journal article" date="2011" name="Science">
        <title>The Selaginella genome identifies genetic changes associated with the evolution of vascular plants.</title>
        <authorList>
            <person name="Banks J.A."/>
            <person name="Nishiyama T."/>
            <person name="Hasebe M."/>
            <person name="Bowman J.L."/>
            <person name="Gribskov M."/>
            <person name="dePamphilis C."/>
            <person name="Albert V.A."/>
            <person name="Aono N."/>
            <person name="Aoyama T."/>
            <person name="Ambrose B.A."/>
            <person name="Ashton N.W."/>
            <person name="Axtell M.J."/>
            <person name="Barker E."/>
            <person name="Barker M.S."/>
            <person name="Bennetzen J.L."/>
            <person name="Bonawitz N.D."/>
            <person name="Chapple C."/>
            <person name="Cheng C."/>
            <person name="Correa L.G."/>
            <person name="Dacre M."/>
            <person name="DeBarry J."/>
            <person name="Dreyer I."/>
            <person name="Elias M."/>
            <person name="Engstrom E.M."/>
            <person name="Estelle M."/>
            <person name="Feng L."/>
            <person name="Finet C."/>
            <person name="Floyd S.K."/>
            <person name="Frommer W.B."/>
            <person name="Fujita T."/>
            <person name="Gramzow L."/>
            <person name="Gutensohn M."/>
            <person name="Harholt J."/>
            <person name="Hattori M."/>
            <person name="Heyl A."/>
            <person name="Hirai T."/>
            <person name="Hiwatashi Y."/>
            <person name="Ishikawa M."/>
            <person name="Iwata M."/>
            <person name="Karol K.G."/>
            <person name="Koehler B."/>
            <person name="Kolukisaoglu U."/>
            <person name="Kubo M."/>
            <person name="Kurata T."/>
            <person name="Lalonde S."/>
            <person name="Li K."/>
            <person name="Li Y."/>
            <person name="Litt A."/>
            <person name="Lyons E."/>
            <person name="Manning G."/>
            <person name="Maruyama T."/>
            <person name="Michael T.P."/>
            <person name="Mikami K."/>
            <person name="Miyazaki S."/>
            <person name="Morinaga S."/>
            <person name="Murata T."/>
            <person name="Mueller-Roeber B."/>
            <person name="Nelson D.R."/>
            <person name="Obara M."/>
            <person name="Oguri Y."/>
            <person name="Olmstead R.G."/>
            <person name="Onodera N."/>
            <person name="Petersen B.L."/>
            <person name="Pils B."/>
            <person name="Prigge M."/>
            <person name="Rensing S.A."/>
            <person name="Riano-Pachon D.M."/>
            <person name="Roberts A.W."/>
            <person name="Sato Y."/>
            <person name="Scheller H.V."/>
            <person name="Schulz B."/>
            <person name="Schulz C."/>
            <person name="Shakirov E.V."/>
            <person name="Shibagaki N."/>
            <person name="Shinohara N."/>
            <person name="Shippen D.E."/>
            <person name="Soerensen I."/>
            <person name="Sotooka R."/>
            <person name="Sugimoto N."/>
            <person name="Sugita M."/>
            <person name="Sumikawa N."/>
            <person name="Tanurdzic M."/>
            <person name="Theissen G."/>
            <person name="Ulvskov P."/>
            <person name="Wakazuki S."/>
            <person name="Weng J.K."/>
            <person name="Willats W.W."/>
            <person name="Wipf D."/>
            <person name="Wolf P.G."/>
            <person name="Yang L."/>
            <person name="Zimmer A.D."/>
            <person name="Zhu Q."/>
            <person name="Mitros T."/>
            <person name="Hellsten U."/>
            <person name="Loque D."/>
            <person name="Otillar R."/>
            <person name="Salamov A."/>
            <person name="Schmutz J."/>
            <person name="Shapiro H."/>
            <person name="Lindquist E."/>
            <person name="Lucas S."/>
            <person name="Rokhsar D."/>
            <person name="Grigoriev I.V."/>
        </authorList>
    </citation>
    <scope>NUCLEOTIDE SEQUENCE [LARGE SCALE GENOMIC DNA]</scope>
</reference>
<protein>
    <submittedName>
        <fullName evidence="1">Uncharacterized protein</fullName>
    </submittedName>
</protein>
<gene>
    <name evidence="1" type="ORF">SELMODRAFT_410825</name>
</gene>